<dbReference type="EMBL" id="CP133659">
    <property type="protein sequence ID" value="WMW64596.1"/>
    <property type="molecule type" value="Genomic_DNA"/>
</dbReference>
<name>A0ABY9QYJ5_9BACT</name>
<dbReference type="Proteomes" id="UP001180616">
    <property type="component" value="Chromosome"/>
</dbReference>
<protein>
    <submittedName>
        <fullName evidence="1">Uncharacterized protein</fullName>
    </submittedName>
</protein>
<gene>
    <name evidence="1" type="ORF">KPS_002642</name>
</gene>
<reference evidence="1" key="1">
    <citation type="submission" date="2023-09" db="EMBL/GenBank/DDBJ databases">
        <authorList>
            <consortium name="CW5 consortium"/>
            <person name="Lu C.-W."/>
        </authorList>
    </citation>
    <scope>NUCLEOTIDE SEQUENCE</scope>
    <source>
        <strain evidence="1">KPS</strain>
    </source>
</reference>
<evidence type="ECO:0000313" key="1">
    <source>
        <dbReference type="EMBL" id="WMW64596.1"/>
    </source>
</evidence>
<organism evidence="1 2">
    <name type="scientific">Nitratidesulfovibrio liaohensis</name>
    <dbReference type="NCBI Taxonomy" id="2604158"/>
    <lineage>
        <taxon>Bacteria</taxon>
        <taxon>Pseudomonadati</taxon>
        <taxon>Thermodesulfobacteriota</taxon>
        <taxon>Desulfovibrionia</taxon>
        <taxon>Desulfovibrionales</taxon>
        <taxon>Desulfovibrionaceae</taxon>
        <taxon>Nitratidesulfovibrio</taxon>
    </lineage>
</organism>
<accession>A0ABY9QYJ5</accession>
<sequence>MKSDSLHAALLAVYGGVWRLARPLLRRNARLAEGYDQRLVPDHWAEAAHLWVQAASGGEAYLAWELLRHLGRHRLRGHHGRLRPRRPE</sequence>
<proteinExistence type="predicted"/>
<dbReference type="RefSeq" id="WP_309540679.1">
    <property type="nucleotide sequence ID" value="NZ_CP133659.1"/>
</dbReference>
<keyword evidence="2" id="KW-1185">Reference proteome</keyword>
<evidence type="ECO:0000313" key="2">
    <source>
        <dbReference type="Proteomes" id="UP001180616"/>
    </source>
</evidence>